<evidence type="ECO:0000256" key="1">
    <source>
        <dbReference type="ARBA" id="ARBA00023015"/>
    </source>
</evidence>
<proteinExistence type="predicted"/>
<dbReference type="EMBL" id="DVFN01000101">
    <property type="protein sequence ID" value="HIQ70073.1"/>
    <property type="molecule type" value="Genomic_DNA"/>
</dbReference>
<dbReference type="PRINTS" id="PR00037">
    <property type="entry name" value="HTHLACR"/>
</dbReference>
<gene>
    <name evidence="5" type="ORF">IAA67_07075</name>
</gene>
<reference evidence="5" key="2">
    <citation type="journal article" date="2021" name="PeerJ">
        <title>Extensive microbial diversity within the chicken gut microbiome revealed by metagenomics and culture.</title>
        <authorList>
            <person name="Gilroy R."/>
            <person name="Ravi A."/>
            <person name="Getino M."/>
            <person name="Pursley I."/>
            <person name="Horton D.L."/>
            <person name="Alikhan N.F."/>
            <person name="Baker D."/>
            <person name="Gharbi K."/>
            <person name="Hall N."/>
            <person name="Watson M."/>
            <person name="Adriaenssens E.M."/>
            <person name="Foster-Nyarko E."/>
            <person name="Jarju S."/>
            <person name="Secka A."/>
            <person name="Antonio M."/>
            <person name="Oren A."/>
            <person name="Chaudhuri R.R."/>
            <person name="La Ragione R."/>
            <person name="Hildebrand F."/>
            <person name="Pallen M.J."/>
        </authorList>
    </citation>
    <scope>NUCLEOTIDE SEQUENCE</scope>
    <source>
        <strain evidence="5">ChiSjej2B20-13462</strain>
    </source>
</reference>
<evidence type="ECO:0000313" key="5">
    <source>
        <dbReference type="EMBL" id="HIQ70073.1"/>
    </source>
</evidence>
<organism evidence="5 6">
    <name type="scientific">Candidatus Avoscillospira stercorigallinarum</name>
    <dbReference type="NCBI Taxonomy" id="2840708"/>
    <lineage>
        <taxon>Bacteria</taxon>
        <taxon>Bacillati</taxon>
        <taxon>Bacillota</taxon>
        <taxon>Clostridia</taxon>
        <taxon>Eubacteriales</taxon>
        <taxon>Oscillospiraceae</taxon>
        <taxon>Oscillospiraceae incertae sedis</taxon>
        <taxon>Candidatus Avoscillospira</taxon>
    </lineage>
</organism>
<dbReference type="GO" id="GO:0003677">
    <property type="term" value="F:DNA binding"/>
    <property type="evidence" value="ECO:0007669"/>
    <property type="project" value="UniProtKB-KW"/>
</dbReference>
<dbReference type="AlphaFoldDB" id="A0A9D0Z6T1"/>
<dbReference type="SUPFAM" id="SSF46785">
    <property type="entry name" value="Winged helix' DNA-binding domain"/>
    <property type="match status" value="1"/>
</dbReference>
<keyword evidence="2" id="KW-0238">DNA-binding</keyword>
<dbReference type="Pfam" id="PF08220">
    <property type="entry name" value="HTH_DeoR"/>
    <property type="match status" value="1"/>
</dbReference>
<reference evidence="5" key="1">
    <citation type="submission" date="2020-10" db="EMBL/GenBank/DDBJ databases">
        <authorList>
            <person name="Gilroy R."/>
        </authorList>
    </citation>
    <scope>NUCLEOTIDE SEQUENCE</scope>
    <source>
        <strain evidence="5">ChiSjej2B20-13462</strain>
    </source>
</reference>
<dbReference type="SMART" id="SM00420">
    <property type="entry name" value="HTH_DEOR"/>
    <property type="match status" value="1"/>
</dbReference>
<keyword evidence="3" id="KW-0804">Transcription</keyword>
<dbReference type="PANTHER" id="PTHR30363">
    <property type="entry name" value="HTH-TYPE TRANSCRIPTIONAL REGULATOR SRLR-RELATED"/>
    <property type="match status" value="1"/>
</dbReference>
<dbReference type="PANTHER" id="PTHR30363:SF44">
    <property type="entry name" value="AGA OPERON TRANSCRIPTIONAL REPRESSOR-RELATED"/>
    <property type="match status" value="1"/>
</dbReference>
<dbReference type="InterPro" id="IPR018356">
    <property type="entry name" value="Tscrpt_reg_HTH_DeoR_CS"/>
</dbReference>
<dbReference type="Gene3D" id="3.40.50.1360">
    <property type="match status" value="1"/>
</dbReference>
<dbReference type="Pfam" id="PF00455">
    <property type="entry name" value="DeoRC"/>
    <property type="match status" value="1"/>
</dbReference>
<dbReference type="PROSITE" id="PS51000">
    <property type="entry name" value="HTH_DEOR_2"/>
    <property type="match status" value="1"/>
</dbReference>
<dbReference type="SMART" id="SM01134">
    <property type="entry name" value="DeoRC"/>
    <property type="match status" value="1"/>
</dbReference>
<keyword evidence="1" id="KW-0805">Transcription regulation</keyword>
<dbReference type="Proteomes" id="UP000886874">
    <property type="component" value="Unassembled WGS sequence"/>
</dbReference>
<dbReference type="InterPro" id="IPR037171">
    <property type="entry name" value="NagB/RpiA_transferase-like"/>
</dbReference>
<dbReference type="SUPFAM" id="SSF100950">
    <property type="entry name" value="NagB/RpiA/CoA transferase-like"/>
    <property type="match status" value="1"/>
</dbReference>
<evidence type="ECO:0000259" key="4">
    <source>
        <dbReference type="PROSITE" id="PS51000"/>
    </source>
</evidence>
<name>A0A9D0Z6T1_9FIRM</name>
<evidence type="ECO:0000256" key="3">
    <source>
        <dbReference type="ARBA" id="ARBA00023163"/>
    </source>
</evidence>
<dbReference type="Gene3D" id="1.10.10.10">
    <property type="entry name" value="Winged helix-like DNA-binding domain superfamily/Winged helix DNA-binding domain"/>
    <property type="match status" value="1"/>
</dbReference>
<dbReference type="GO" id="GO:0003700">
    <property type="term" value="F:DNA-binding transcription factor activity"/>
    <property type="evidence" value="ECO:0007669"/>
    <property type="project" value="InterPro"/>
</dbReference>
<dbReference type="PROSITE" id="PS00894">
    <property type="entry name" value="HTH_DEOR_1"/>
    <property type="match status" value="1"/>
</dbReference>
<comment type="caution">
    <text evidence="5">The sequence shown here is derived from an EMBL/GenBank/DDBJ whole genome shotgun (WGS) entry which is preliminary data.</text>
</comment>
<dbReference type="InterPro" id="IPR014036">
    <property type="entry name" value="DeoR-like_C"/>
</dbReference>
<sequence>MLAIERKNEILNKLRAEQRVLVSELAAHYGVTEETIRRDLDKLEKEGHATKTYGGAIWGNSTKTDLSYTIRNKTNVEAKAAIARQVKTMVEDGDHLMLDDSSTALFVAKELKDKKKLTVITNSVEIVMELAGLEGWTILCTGGELKRDSLAFVGYQVPEMLRSYHVDKVIFSCKGLSEEAGITDSAESHARTKQAMLRAAREAILVLDNTKFDKTSFVQIAPLQSVTAVVTNQRPDAAWKKRFDDLSIPCYVGE</sequence>
<dbReference type="InterPro" id="IPR036388">
    <property type="entry name" value="WH-like_DNA-bd_sf"/>
</dbReference>
<dbReference type="InterPro" id="IPR036390">
    <property type="entry name" value="WH_DNA-bd_sf"/>
</dbReference>
<protein>
    <submittedName>
        <fullName evidence="5">DeoR/GlpR transcriptional regulator</fullName>
    </submittedName>
</protein>
<evidence type="ECO:0000313" key="6">
    <source>
        <dbReference type="Proteomes" id="UP000886874"/>
    </source>
</evidence>
<dbReference type="InterPro" id="IPR050313">
    <property type="entry name" value="Carb_Metab_HTH_regulators"/>
</dbReference>
<feature type="domain" description="HTH deoR-type" evidence="4">
    <location>
        <begin position="3"/>
        <end position="58"/>
    </location>
</feature>
<accession>A0A9D0Z6T1</accession>
<dbReference type="InterPro" id="IPR001034">
    <property type="entry name" value="DeoR_HTH"/>
</dbReference>
<evidence type="ECO:0000256" key="2">
    <source>
        <dbReference type="ARBA" id="ARBA00023125"/>
    </source>
</evidence>